<dbReference type="RefSeq" id="WP_188091840.1">
    <property type="nucleotide sequence ID" value="NZ_JACVFC010000006.1"/>
</dbReference>
<dbReference type="EMBL" id="JACVFC010000006">
    <property type="protein sequence ID" value="MBC9934751.1"/>
    <property type="molecule type" value="Genomic_DNA"/>
</dbReference>
<organism evidence="1 2">
    <name type="scientific">Chitinophaga qingshengii</name>
    <dbReference type="NCBI Taxonomy" id="1569794"/>
    <lineage>
        <taxon>Bacteria</taxon>
        <taxon>Pseudomonadati</taxon>
        <taxon>Bacteroidota</taxon>
        <taxon>Chitinophagia</taxon>
        <taxon>Chitinophagales</taxon>
        <taxon>Chitinophagaceae</taxon>
        <taxon>Chitinophaga</taxon>
    </lineage>
</organism>
<keyword evidence="2" id="KW-1185">Reference proteome</keyword>
<dbReference type="InterPro" id="IPR025396">
    <property type="entry name" value="DUF4302"/>
</dbReference>
<sequence>MKKIALYTLLCAAMVASCRKDNSLGNPIEPSYPDPSRQLDSFKTALGNAPNGWVGTLVPGNSNQVYSIYLQLDNGKNEATLYTDLSIASATTPSKSPFRLSVSQTVNPTITLAEGSQLQDIRLAVKRGVDTAYAFRYASGDTLILLGNKYSDELRLVKASAQTKTDYANGKLKTVISEATNFLDNAGYLSFRQNNIPCMVYFDTDNKSVGFASVNNNVKSSAGSGYAFTPTGIVLRHPVQVGNQTISTLNWDADAGNFYTQPDKDKSYFDQGNVPALPAYYLVGTEISGQQYLLPPNVLPLPGWSADFKAIWTNMTNKFKARGLPLVQAVLDFQVPGYLTVNITFASYVGRFTFKYTRTAEGVYTFVQQPFTPDTPGANGNAVKNEAKPLTDMLSTNQFAMKFMETPDGLLLSFVSVNNPSVTFTSVW</sequence>
<evidence type="ECO:0000313" key="1">
    <source>
        <dbReference type="EMBL" id="MBC9934751.1"/>
    </source>
</evidence>
<dbReference type="Pfam" id="PF14135">
    <property type="entry name" value="DUF4302"/>
    <property type="match status" value="1"/>
</dbReference>
<evidence type="ECO:0000313" key="2">
    <source>
        <dbReference type="Proteomes" id="UP000659124"/>
    </source>
</evidence>
<gene>
    <name evidence="1" type="ORF">ICL07_30520</name>
</gene>
<reference evidence="1 2" key="1">
    <citation type="submission" date="2020-09" db="EMBL/GenBank/DDBJ databases">
        <title>Genome sequences of type strains of Chitinophaga qingshengii and Chitinophaga varians.</title>
        <authorList>
            <person name="Kittiwongwattana C."/>
        </authorList>
    </citation>
    <scope>NUCLEOTIDE SEQUENCE [LARGE SCALE GENOMIC DNA]</scope>
    <source>
        <strain evidence="1 2">JCM 30026</strain>
    </source>
</reference>
<dbReference type="PROSITE" id="PS51257">
    <property type="entry name" value="PROKAR_LIPOPROTEIN"/>
    <property type="match status" value="1"/>
</dbReference>
<name>A0ABR7TYW1_9BACT</name>
<comment type="caution">
    <text evidence="1">The sequence shown here is derived from an EMBL/GenBank/DDBJ whole genome shotgun (WGS) entry which is preliminary data.</text>
</comment>
<dbReference type="Proteomes" id="UP000659124">
    <property type="component" value="Unassembled WGS sequence"/>
</dbReference>
<accession>A0ABR7TYW1</accession>
<proteinExistence type="predicted"/>
<protein>
    <submittedName>
        <fullName evidence="1">DUF4302 domain-containing protein</fullName>
    </submittedName>
</protein>